<dbReference type="PANTHER" id="PTHR34818:SF1">
    <property type="entry name" value="PROTEIN BLI-3"/>
    <property type="match status" value="1"/>
</dbReference>
<keyword evidence="3" id="KW-1185">Reference proteome</keyword>
<evidence type="ECO:0000259" key="1">
    <source>
        <dbReference type="Pfam" id="PF16242"/>
    </source>
</evidence>
<accession>A0A4Y9TA32</accession>
<organism evidence="2 3">
    <name type="scientific">Massilia horti</name>
    <dbReference type="NCBI Taxonomy" id="2562153"/>
    <lineage>
        <taxon>Bacteria</taxon>
        <taxon>Pseudomonadati</taxon>
        <taxon>Pseudomonadota</taxon>
        <taxon>Betaproteobacteria</taxon>
        <taxon>Burkholderiales</taxon>
        <taxon>Oxalobacteraceae</taxon>
        <taxon>Telluria group</taxon>
        <taxon>Massilia</taxon>
    </lineage>
</organism>
<dbReference type="Proteomes" id="UP000297258">
    <property type="component" value="Unassembled WGS sequence"/>
</dbReference>
<dbReference type="EMBL" id="SPUM01000011">
    <property type="protein sequence ID" value="TFW35391.1"/>
    <property type="molecule type" value="Genomic_DNA"/>
</dbReference>
<feature type="domain" description="General stress protein FMN-binding split barrel" evidence="1">
    <location>
        <begin position="9"/>
        <end position="154"/>
    </location>
</feature>
<reference evidence="2 3" key="1">
    <citation type="submission" date="2019-03" db="EMBL/GenBank/DDBJ databases">
        <title>Draft genome of Massilia hortus sp. nov., a novel bacterial species of the Oxalobacteraceae family.</title>
        <authorList>
            <person name="Peta V."/>
            <person name="Raths R."/>
            <person name="Bucking H."/>
        </authorList>
    </citation>
    <scope>NUCLEOTIDE SEQUENCE [LARGE SCALE GENOMIC DNA]</scope>
    <source>
        <strain evidence="2 3">ONC3</strain>
    </source>
</reference>
<dbReference type="InterPro" id="IPR012349">
    <property type="entry name" value="Split_barrel_FMN-bd"/>
</dbReference>
<dbReference type="OrthoDB" id="1432662at2"/>
<dbReference type="InterPro" id="IPR052917">
    <property type="entry name" value="Stress-Dev_Protein"/>
</dbReference>
<dbReference type="InterPro" id="IPR038725">
    <property type="entry name" value="YdaG_split_barrel_FMN-bd"/>
</dbReference>
<protein>
    <recommendedName>
        <fullName evidence="1">General stress protein FMN-binding split barrel domain-containing protein</fullName>
    </recommendedName>
</protein>
<gene>
    <name evidence="2" type="ORF">E4O92_02285</name>
</gene>
<name>A0A4Y9TA32_9BURK</name>
<evidence type="ECO:0000313" key="2">
    <source>
        <dbReference type="EMBL" id="TFW35391.1"/>
    </source>
</evidence>
<proteinExistence type="predicted"/>
<dbReference type="PANTHER" id="PTHR34818">
    <property type="entry name" value="PROTEIN BLI-3"/>
    <property type="match status" value="1"/>
</dbReference>
<dbReference type="Gene3D" id="2.30.110.10">
    <property type="entry name" value="Electron Transport, Fmn-binding Protein, Chain A"/>
    <property type="match status" value="1"/>
</dbReference>
<sequence>MATLNDYAHVAELTAKIHPVRFAMFTTVAANGHLVSQPMTLQKTDDKGGLWFYTSTLTALWENIAHRPEVNLAFAKPVENLYVSVSGCAERVVDRAQVRNLWSASVALWLPGGPDDDHSVLVRIAPHSAEYWDANQSAMVRMFHLARAAVTGKGPASDQGGHGTISL</sequence>
<dbReference type="RefSeq" id="WP_135188126.1">
    <property type="nucleotide sequence ID" value="NZ_SPUM01000011.1"/>
</dbReference>
<dbReference type="AlphaFoldDB" id="A0A4Y9TA32"/>
<dbReference type="SUPFAM" id="SSF50475">
    <property type="entry name" value="FMN-binding split barrel"/>
    <property type="match status" value="1"/>
</dbReference>
<comment type="caution">
    <text evidence="2">The sequence shown here is derived from an EMBL/GenBank/DDBJ whole genome shotgun (WGS) entry which is preliminary data.</text>
</comment>
<evidence type="ECO:0000313" key="3">
    <source>
        <dbReference type="Proteomes" id="UP000297258"/>
    </source>
</evidence>
<dbReference type="Pfam" id="PF16242">
    <property type="entry name" value="Pyrid_ox_like"/>
    <property type="match status" value="1"/>
</dbReference>